<name>A0A7J8ZJC6_9ROSI</name>
<reference evidence="1 2" key="1">
    <citation type="journal article" date="2019" name="Genome Biol. Evol.">
        <title>Insights into the evolution of the New World diploid cottons (Gossypium, subgenus Houzingenia) based on genome sequencing.</title>
        <authorList>
            <person name="Grover C.E."/>
            <person name="Arick M.A. 2nd"/>
            <person name="Thrash A."/>
            <person name="Conover J.L."/>
            <person name="Sanders W.S."/>
            <person name="Peterson D.G."/>
            <person name="Frelichowski J.E."/>
            <person name="Scheffler J.A."/>
            <person name="Scheffler B.E."/>
            <person name="Wendel J.F."/>
        </authorList>
    </citation>
    <scope>NUCLEOTIDE SEQUENCE [LARGE SCALE GENOMIC DNA]</scope>
    <source>
        <strain evidence="1">4</strain>
        <tissue evidence="1">Leaf</tissue>
    </source>
</reference>
<gene>
    <name evidence="1" type="ORF">Golax_011032</name>
</gene>
<dbReference type="Proteomes" id="UP000593574">
    <property type="component" value="Unassembled WGS sequence"/>
</dbReference>
<evidence type="ECO:0000313" key="2">
    <source>
        <dbReference type="Proteomes" id="UP000593574"/>
    </source>
</evidence>
<protein>
    <submittedName>
        <fullName evidence="1">Uncharacterized protein</fullName>
    </submittedName>
</protein>
<organism evidence="1 2">
    <name type="scientific">Gossypium laxum</name>
    <dbReference type="NCBI Taxonomy" id="34288"/>
    <lineage>
        <taxon>Eukaryota</taxon>
        <taxon>Viridiplantae</taxon>
        <taxon>Streptophyta</taxon>
        <taxon>Embryophyta</taxon>
        <taxon>Tracheophyta</taxon>
        <taxon>Spermatophyta</taxon>
        <taxon>Magnoliopsida</taxon>
        <taxon>eudicotyledons</taxon>
        <taxon>Gunneridae</taxon>
        <taxon>Pentapetalae</taxon>
        <taxon>rosids</taxon>
        <taxon>malvids</taxon>
        <taxon>Malvales</taxon>
        <taxon>Malvaceae</taxon>
        <taxon>Malvoideae</taxon>
        <taxon>Gossypium</taxon>
    </lineage>
</organism>
<accession>A0A7J8ZJC6</accession>
<evidence type="ECO:0000313" key="1">
    <source>
        <dbReference type="EMBL" id="MBA0711901.1"/>
    </source>
</evidence>
<sequence length="19" mass="2283">MVPRFVKWMIDDEFGDLAL</sequence>
<proteinExistence type="predicted"/>
<dbReference type="AlphaFoldDB" id="A0A7J8ZJC6"/>
<dbReference type="EMBL" id="JABEZV010000005">
    <property type="protein sequence ID" value="MBA0711901.1"/>
    <property type="molecule type" value="Genomic_DNA"/>
</dbReference>
<comment type="caution">
    <text evidence="1">The sequence shown here is derived from an EMBL/GenBank/DDBJ whole genome shotgun (WGS) entry which is preliminary data.</text>
</comment>
<keyword evidence="2" id="KW-1185">Reference proteome</keyword>